<feature type="region of interest" description="Disordered" evidence="1">
    <location>
        <begin position="164"/>
        <end position="217"/>
    </location>
</feature>
<evidence type="ECO:0000313" key="3">
    <source>
        <dbReference type="Proteomes" id="UP000712600"/>
    </source>
</evidence>
<evidence type="ECO:0000256" key="1">
    <source>
        <dbReference type="SAM" id="MobiDB-lite"/>
    </source>
</evidence>
<comment type="caution">
    <text evidence="2">The sequence shown here is derived from an EMBL/GenBank/DDBJ whole genome shotgun (WGS) entry which is preliminary data.</text>
</comment>
<dbReference type="AlphaFoldDB" id="A0A8S9R0G9"/>
<feature type="compositionally biased region" description="Polar residues" evidence="1">
    <location>
        <begin position="190"/>
        <end position="201"/>
    </location>
</feature>
<proteinExistence type="predicted"/>
<evidence type="ECO:0000313" key="2">
    <source>
        <dbReference type="EMBL" id="KAF3557277.1"/>
    </source>
</evidence>
<dbReference type="EMBL" id="QGKX02000996">
    <property type="protein sequence ID" value="KAF3557277.1"/>
    <property type="molecule type" value="Genomic_DNA"/>
</dbReference>
<sequence>MHHRNNPEQKATKEFYDTTGVIDNNFIQKSRHPTQTSIDVAVPTSVDRQPEFSRRAFDLYDLNGNTIRLHNTDIRSVLERASRDEPSYICFPEHANLFTQGKLVPEIYTKDEINEMLYGVCGEHEKNDEAFQMKLYGVYYPLNDSIIWLTTCMEEMKKDIASLQHATDVARPPSIDRRRPPSIDRHHYTSIDNHTSASINDSPPRPHTKKSQKDLHTRGEIDQLVEEIYRALETTEERLDVRCDDIYFPMDLSIGALTSKIEAIQRELVEIQSYIAHRRSFVIDRQTQQHIVRHSPPNIGRRRYKPRLASTKDDIRHVRHTLPWRGDLS</sequence>
<dbReference type="Proteomes" id="UP000712600">
    <property type="component" value="Unassembled WGS sequence"/>
</dbReference>
<protein>
    <submittedName>
        <fullName evidence="2">Uncharacterized protein</fullName>
    </submittedName>
</protein>
<name>A0A8S9R0G9_BRACR</name>
<reference evidence="2" key="1">
    <citation type="submission" date="2019-12" db="EMBL/GenBank/DDBJ databases">
        <title>Genome sequencing and annotation of Brassica cretica.</title>
        <authorList>
            <person name="Studholme D.J."/>
            <person name="Sarris P."/>
        </authorList>
    </citation>
    <scope>NUCLEOTIDE SEQUENCE</scope>
    <source>
        <strain evidence="2">PFS-109/04</strain>
        <tissue evidence="2">Leaf</tissue>
    </source>
</reference>
<organism evidence="2 3">
    <name type="scientific">Brassica cretica</name>
    <name type="common">Mustard</name>
    <dbReference type="NCBI Taxonomy" id="69181"/>
    <lineage>
        <taxon>Eukaryota</taxon>
        <taxon>Viridiplantae</taxon>
        <taxon>Streptophyta</taxon>
        <taxon>Embryophyta</taxon>
        <taxon>Tracheophyta</taxon>
        <taxon>Spermatophyta</taxon>
        <taxon>Magnoliopsida</taxon>
        <taxon>eudicotyledons</taxon>
        <taxon>Gunneridae</taxon>
        <taxon>Pentapetalae</taxon>
        <taxon>rosids</taxon>
        <taxon>malvids</taxon>
        <taxon>Brassicales</taxon>
        <taxon>Brassicaceae</taxon>
        <taxon>Brassiceae</taxon>
        <taxon>Brassica</taxon>
    </lineage>
</organism>
<accession>A0A8S9R0G9</accession>
<feature type="compositionally biased region" description="Basic and acidic residues" evidence="1">
    <location>
        <begin position="174"/>
        <end position="189"/>
    </location>
</feature>
<gene>
    <name evidence="2" type="ORF">F2Q69_00012627</name>
</gene>